<keyword evidence="3" id="KW-0132">Cell division</keyword>
<dbReference type="RefSeq" id="WP_019225541.1">
    <property type="nucleotide sequence ID" value="NZ_CP046996.1"/>
</dbReference>
<dbReference type="Gene3D" id="6.10.250.2410">
    <property type="match status" value="1"/>
</dbReference>
<evidence type="ECO:0000256" key="1">
    <source>
        <dbReference type="ARBA" id="ARBA00022829"/>
    </source>
</evidence>
<organism evidence="4 5">
    <name type="scientific">Dehalobacter restrictus</name>
    <dbReference type="NCBI Taxonomy" id="55583"/>
    <lineage>
        <taxon>Bacteria</taxon>
        <taxon>Bacillati</taxon>
        <taxon>Bacillota</taxon>
        <taxon>Clostridia</taxon>
        <taxon>Eubacteriales</taxon>
        <taxon>Desulfitobacteriaceae</taxon>
        <taxon>Dehalobacter</taxon>
    </lineage>
</organism>
<dbReference type="InterPro" id="IPR003768">
    <property type="entry name" value="ScpA"/>
</dbReference>
<evidence type="ECO:0000313" key="5">
    <source>
        <dbReference type="Proteomes" id="UP000430508"/>
    </source>
</evidence>
<dbReference type="HAMAP" id="MF_01805">
    <property type="entry name" value="ScpA"/>
    <property type="match status" value="1"/>
</dbReference>
<keyword evidence="1 3" id="KW-0159">Chromosome partition</keyword>
<evidence type="ECO:0000256" key="3">
    <source>
        <dbReference type="HAMAP-Rule" id="MF_01805"/>
    </source>
</evidence>
<dbReference type="Pfam" id="PF02616">
    <property type="entry name" value="SMC_ScpA"/>
    <property type="match status" value="1"/>
</dbReference>
<dbReference type="GO" id="GO:0005737">
    <property type="term" value="C:cytoplasm"/>
    <property type="evidence" value="ECO:0007669"/>
    <property type="project" value="UniProtKB-SubCell"/>
</dbReference>
<protein>
    <recommendedName>
        <fullName evidence="2 3">Segregation and condensation protein A</fullName>
    </recommendedName>
</protein>
<gene>
    <name evidence="3" type="primary">scpA</name>
    <name evidence="4" type="ORF">GQ588_07200</name>
</gene>
<sequence>MDDALKRAPYVEIPNFQGPLDLLLHLIQEHKVDIYDIPIALIADQFIATVRRLEALDMEVTSEFLVLAAHLLYLKSRQLLPKPQKTEEELLLEEEMKQDLVERLVTYRAFKNIASFLSSRDETLGSRYFREIDLEEILSRIPPPNPLQGIVMEDLFKAFQAVLERVEKGEDIQYVQVEEIPVEMMTSDIMRRMILHPKGLKFSQLLRYGSRVEIVVAFIALLELLKEGKVRAEQSKEANEIFLVPTEKAWDFRNEESG</sequence>
<dbReference type="Proteomes" id="UP000430508">
    <property type="component" value="Chromosome"/>
</dbReference>
<reference evidence="4 5" key="1">
    <citation type="submission" date="2019-12" db="EMBL/GenBank/DDBJ databases">
        <title>Sequence classification of anaerobic respiratory reductive dehalogenases: First we see many, then we see few.</title>
        <authorList>
            <person name="Molenda O."/>
            <person name="Puentes Jacome L.A."/>
            <person name="Cao X."/>
            <person name="Nesbo C.L."/>
            <person name="Tang S."/>
            <person name="Morson N."/>
            <person name="Patron J."/>
            <person name="Lomheim L."/>
            <person name="Wishart D.S."/>
            <person name="Edwards E.A."/>
        </authorList>
    </citation>
    <scope>NUCLEOTIDE SEQUENCE [LARGE SCALE GENOMIC DNA]</scope>
    <source>
        <strain evidence="4 5">12DCA</strain>
    </source>
</reference>
<dbReference type="PANTHER" id="PTHR33969:SF2">
    <property type="entry name" value="SEGREGATION AND CONDENSATION PROTEIN A"/>
    <property type="match status" value="1"/>
</dbReference>
<comment type="subcellular location">
    <subcellularLocation>
        <location evidence="3">Cytoplasm</location>
    </subcellularLocation>
    <text evidence="3">Associated with two foci at the outer edges of the nucleoid region in young cells, and at four foci within both cell halves in older cells.</text>
</comment>
<name>A0A857DII5_9FIRM</name>
<dbReference type="Gene3D" id="1.10.10.580">
    <property type="entry name" value="Structural maintenance of chromosome 1. Chain E"/>
    <property type="match status" value="1"/>
</dbReference>
<dbReference type="AlphaFoldDB" id="A0A857DII5"/>
<comment type="subunit">
    <text evidence="3">Component of a cohesin-like complex composed of ScpA, ScpB and the Smc homodimer, in which ScpA and ScpB bind to the head domain of Smc. The presence of the three proteins is required for the association of the complex with DNA.</text>
</comment>
<keyword evidence="3" id="KW-0963">Cytoplasm</keyword>
<accession>A0A857DII5</accession>
<dbReference type="GO" id="GO:0051301">
    <property type="term" value="P:cell division"/>
    <property type="evidence" value="ECO:0007669"/>
    <property type="project" value="UniProtKB-KW"/>
</dbReference>
<proteinExistence type="inferred from homology"/>
<keyword evidence="4" id="KW-0808">Transferase</keyword>
<dbReference type="EMBL" id="CP046996">
    <property type="protein sequence ID" value="QHA00428.1"/>
    <property type="molecule type" value="Genomic_DNA"/>
</dbReference>
<evidence type="ECO:0000313" key="4">
    <source>
        <dbReference type="EMBL" id="QHA00428.1"/>
    </source>
</evidence>
<dbReference type="GO" id="GO:0016740">
    <property type="term" value="F:transferase activity"/>
    <property type="evidence" value="ECO:0007669"/>
    <property type="project" value="UniProtKB-KW"/>
</dbReference>
<dbReference type="GO" id="GO:0007059">
    <property type="term" value="P:chromosome segregation"/>
    <property type="evidence" value="ECO:0007669"/>
    <property type="project" value="UniProtKB-UniRule"/>
</dbReference>
<dbReference type="InterPro" id="IPR023093">
    <property type="entry name" value="ScpA-like_C"/>
</dbReference>
<comment type="function">
    <text evidence="3">Participates in chromosomal partition during cell division. May act via the formation of a condensin-like complex containing Smc and ScpB that pull DNA away from mid-cell into both cell halves.</text>
</comment>
<comment type="similarity">
    <text evidence="3">Belongs to the ScpA family.</text>
</comment>
<keyword evidence="3" id="KW-0131">Cell cycle</keyword>
<dbReference type="GO" id="GO:0006260">
    <property type="term" value="P:DNA replication"/>
    <property type="evidence" value="ECO:0007669"/>
    <property type="project" value="UniProtKB-UniRule"/>
</dbReference>
<dbReference type="PANTHER" id="PTHR33969">
    <property type="entry name" value="SEGREGATION AND CONDENSATION PROTEIN A"/>
    <property type="match status" value="1"/>
</dbReference>
<evidence type="ECO:0000256" key="2">
    <source>
        <dbReference type="ARBA" id="ARBA00044777"/>
    </source>
</evidence>